<feature type="compositionally biased region" description="Low complexity" evidence="1">
    <location>
        <begin position="10"/>
        <end position="37"/>
    </location>
</feature>
<protein>
    <submittedName>
        <fullName evidence="2">Uncharacterized protein</fullName>
    </submittedName>
</protein>
<feature type="compositionally biased region" description="Basic and acidic residues" evidence="1">
    <location>
        <begin position="92"/>
        <end position="104"/>
    </location>
</feature>
<proteinExistence type="predicted"/>
<sequence>MSEEMAVSDNTTGEETNMNGEETASAMIAEPVQAAPELLEEPEVPAPEESPPSADSPPPEVDPEEQGEPAEPVVAVKEELQSDELDLPVDAIKQELDNDIKTEQDYLPNETDLWEENGEDKDDKKGIKRRASAAFSDTADEEFKGFFDVKAEIKTEDYSRVLERLEAEVTAATKAFIPLKTVMATPPAPTRASKRARKDTGSSGRVEGRRTRNSEATVML</sequence>
<reference evidence="2 3" key="1">
    <citation type="submission" date="2020-04" db="EMBL/GenBank/DDBJ databases">
        <authorList>
            <person name="Wallbank WR R."/>
            <person name="Pardo Diaz C."/>
            <person name="Kozak K."/>
            <person name="Martin S."/>
            <person name="Jiggins C."/>
            <person name="Moest M."/>
            <person name="Warren A I."/>
            <person name="Byers J.R.P. K."/>
            <person name="Montejo-Kovacevich G."/>
            <person name="Yen C E."/>
        </authorList>
    </citation>
    <scope>NUCLEOTIDE SEQUENCE [LARGE SCALE GENOMIC DNA]</scope>
</reference>
<gene>
    <name evidence="2" type="ORF">APLA_LOCUS4038</name>
</gene>
<evidence type="ECO:0000256" key="1">
    <source>
        <dbReference type="SAM" id="MobiDB-lite"/>
    </source>
</evidence>
<feature type="region of interest" description="Disordered" evidence="1">
    <location>
        <begin position="183"/>
        <end position="220"/>
    </location>
</feature>
<accession>A0A8S0Z8W8</accession>
<dbReference type="Proteomes" id="UP000494256">
    <property type="component" value="Unassembled WGS sequence"/>
</dbReference>
<dbReference type="AlphaFoldDB" id="A0A8S0Z8W8"/>
<dbReference type="OrthoDB" id="6883413at2759"/>
<dbReference type="EMBL" id="CADEBD010000286">
    <property type="protein sequence ID" value="CAB3229412.1"/>
    <property type="molecule type" value="Genomic_DNA"/>
</dbReference>
<feature type="compositionally biased region" description="Pro residues" evidence="1">
    <location>
        <begin position="44"/>
        <end position="60"/>
    </location>
</feature>
<feature type="region of interest" description="Disordered" evidence="1">
    <location>
        <begin position="1"/>
        <end position="135"/>
    </location>
</feature>
<organism evidence="2 3">
    <name type="scientific">Arctia plantaginis</name>
    <name type="common">Wood tiger moth</name>
    <name type="synonym">Phalaena plantaginis</name>
    <dbReference type="NCBI Taxonomy" id="874455"/>
    <lineage>
        <taxon>Eukaryota</taxon>
        <taxon>Metazoa</taxon>
        <taxon>Ecdysozoa</taxon>
        <taxon>Arthropoda</taxon>
        <taxon>Hexapoda</taxon>
        <taxon>Insecta</taxon>
        <taxon>Pterygota</taxon>
        <taxon>Neoptera</taxon>
        <taxon>Endopterygota</taxon>
        <taxon>Lepidoptera</taxon>
        <taxon>Glossata</taxon>
        <taxon>Ditrysia</taxon>
        <taxon>Noctuoidea</taxon>
        <taxon>Erebidae</taxon>
        <taxon>Arctiinae</taxon>
        <taxon>Arctia</taxon>
    </lineage>
</organism>
<comment type="caution">
    <text evidence="2">The sequence shown here is derived from an EMBL/GenBank/DDBJ whole genome shotgun (WGS) entry which is preliminary data.</text>
</comment>
<evidence type="ECO:0000313" key="3">
    <source>
        <dbReference type="Proteomes" id="UP000494256"/>
    </source>
</evidence>
<name>A0A8S0Z8W8_ARCPL</name>
<evidence type="ECO:0000313" key="2">
    <source>
        <dbReference type="EMBL" id="CAB3229412.1"/>
    </source>
</evidence>